<keyword evidence="4" id="KW-0472">Membrane</keyword>
<gene>
    <name evidence="6" type="ORF">PUMCH_004915</name>
</gene>
<reference evidence="6 7" key="1">
    <citation type="submission" date="2023-10" db="EMBL/GenBank/DDBJ databases">
        <title>Draft Genome Sequence of Candida saopaulonensis from a very Premature Infant with Sepsis.</title>
        <authorList>
            <person name="Ning Y."/>
            <person name="Dai R."/>
            <person name="Xiao M."/>
            <person name="Xu Y."/>
            <person name="Yan Q."/>
            <person name="Zhang L."/>
        </authorList>
    </citation>
    <scope>NUCLEOTIDE SEQUENCE [LARGE SCALE GENOMIC DNA]</scope>
    <source>
        <strain evidence="6 7">19XY460</strain>
    </source>
</reference>
<dbReference type="Proteomes" id="UP001338582">
    <property type="component" value="Chromosome 6"/>
</dbReference>
<dbReference type="EMBL" id="CP138899">
    <property type="protein sequence ID" value="WPK27524.1"/>
    <property type="molecule type" value="Genomic_DNA"/>
</dbReference>
<dbReference type="PANTHER" id="PTHR15407:SF28">
    <property type="entry name" value="RIBITOL-5-PHOSPHATE TRANSFERASE FKTN"/>
    <property type="match status" value="1"/>
</dbReference>
<dbReference type="RefSeq" id="XP_062879902.1">
    <property type="nucleotide sequence ID" value="XM_063023832.1"/>
</dbReference>
<evidence type="ECO:0000313" key="6">
    <source>
        <dbReference type="EMBL" id="WPK27524.1"/>
    </source>
</evidence>
<dbReference type="GO" id="GO:0009100">
    <property type="term" value="P:glycoprotein metabolic process"/>
    <property type="evidence" value="ECO:0007669"/>
    <property type="project" value="UniProtKB-ARBA"/>
</dbReference>
<dbReference type="InterPro" id="IPR007074">
    <property type="entry name" value="LicD/FKTN/FKRP_NTP_transf"/>
</dbReference>
<dbReference type="GO" id="GO:0016020">
    <property type="term" value="C:membrane"/>
    <property type="evidence" value="ECO:0007669"/>
    <property type="project" value="UniProtKB-SubCell"/>
</dbReference>
<evidence type="ECO:0000256" key="1">
    <source>
        <dbReference type="ARBA" id="ARBA00004167"/>
    </source>
</evidence>
<evidence type="ECO:0000259" key="5">
    <source>
        <dbReference type="Pfam" id="PF04991"/>
    </source>
</evidence>
<evidence type="ECO:0000256" key="3">
    <source>
        <dbReference type="ARBA" id="ARBA00022989"/>
    </source>
</evidence>
<feature type="domain" description="LicD/FKTN/FKRP nucleotidyltransferase" evidence="5">
    <location>
        <begin position="517"/>
        <end position="562"/>
    </location>
</feature>
<proteinExistence type="predicted"/>
<accession>A0AAX4HFY2</accession>
<dbReference type="GeneID" id="88175975"/>
<dbReference type="KEGG" id="asau:88175975"/>
<dbReference type="AlphaFoldDB" id="A0AAX4HFY2"/>
<sequence>MFLKTYGVKQLKTHRRWRNGFLQAILLVSLTCVFATYSCSYLRIPLEDEDIYDRLPDWAFNVLKDKIWILKTELEELDTQMKIPFYLRDQKLPKPPKAPFDPRLTLAFYYDYISNNADSIHSIGLPFHWADWVDMPVIDDYILDDELSKTTCEMLDQRRLVRQLCINPFKPECYGAKDPNEFCRDVSSNVTGLGFEINAFPGRLTLESAVLFGRNYLYTLAPNPTSIVFLTSDGSYHYPVETQKESLLTGKIVPQFFERNPGARYINTLETFNELQETVSQSTVTPFAPYQKTLEHSDFTITASEELSRLELKRQEVPLNRHEEMFLDGLKISISTELAPDKYFYEAQVFDTNECAHYDWRFFSGFKSANKSSANSFSRLLRTWLSFTRKHGLNTWLAHGTLLAWHFNGMVFPWDDDADVQMPIKDLQELALRFNQSLIVENGEEGFGRYFLDCGTFITSRESTNGNNNIDARFIDVDTGLYIDITGLAVSHEKAQDRFQKDVASVWFEDTMKDANTALQLYNCRNRHFARLSELSPLRKTYFEGEVAYIPSQYQTLLTNEYNEKALTDYHYGGVVFVEQLRSWTSEDHLRFFLRFPKEWDMYYGPDREHTRKLMPPVVFQAGLTDQEVETILNFNETNITELLHQDELLLEYALTKELTGLHAEEIEAYACQKSTEAFLRQYRDFPPHRVEPFLNRMRLSKETFKTRVQKFQKKFLSSSYFSFPFTL</sequence>
<keyword evidence="7" id="KW-1185">Reference proteome</keyword>
<dbReference type="InterPro" id="IPR009644">
    <property type="entry name" value="FKTN/MNN4/W02B3.4-1"/>
</dbReference>
<comment type="subcellular location">
    <subcellularLocation>
        <location evidence="1">Membrane</location>
        <topology evidence="1">Single-pass membrane protein</topology>
    </subcellularLocation>
</comment>
<evidence type="ECO:0000313" key="7">
    <source>
        <dbReference type="Proteomes" id="UP001338582"/>
    </source>
</evidence>
<protein>
    <recommendedName>
        <fullName evidence="5">LicD/FKTN/FKRP nucleotidyltransferase domain-containing protein</fullName>
    </recommendedName>
</protein>
<feature type="domain" description="LicD/FKTN/FKRP nucleotidyltransferase" evidence="5">
    <location>
        <begin position="388"/>
        <end position="502"/>
    </location>
</feature>
<evidence type="ECO:0000256" key="4">
    <source>
        <dbReference type="ARBA" id="ARBA00023136"/>
    </source>
</evidence>
<keyword evidence="3" id="KW-1133">Transmembrane helix</keyword>
<keyword evidence="2" id="KW-0812">Transmembrane</keyword>
<dbReference type="PANTHER" id="PTHR15407">
    <property type="entry name" value="FUKUTIN-RELATED"/>
    <property type="match status" value="1"/>
</dbReference>
<dbReference type="Pfam" id="PF04991">
    <property type="entry name" value="LicD"/>
    <property type="match status" value="2"/>
</dbReference>
<name>A0AAX4HFY2_9ASCO</name>
<organism evidence="6 7">
    <name type="scientific">Australozyma saopauloensis</name>
    <dbReference type="NCBI Taxonomy" id="291208"/>
    <lineage>
        <taxon>Eukaryota</taxon>
        <taxon>Fungi</taxon>
        <taxon>Dikarya</taxon>
        <taxon>Ascomycota</taxon>
        <taxon>Saccharomycotina</taxon>
        <taxon>Pichiomycetes</taxon>
        <taxon>Metschnikowiaceae</taxon>
        <taxon>Australozyma</taxon>
    </lineage>
</organism>
<evidence type="ECO:0000256" key="2">
    <source>
        <dbReference type="ARBA" id="ARBA00022692"/>
    </source>
</evidence>